<keyword evidence="2" id="KW-1185">Reference proteome</keyword>
<evidence type="ECO:0000313" key="1">
    <source>
        <dbReference type="EMBL" id="MDM4014391.1"/>
    </source>
</evidence>
<sequence>MSEKELSERVRQLRNLVVMAFADGSLGEREVDYVAKRCHELGLGESELSHAIRFGLGDDAALELPVAPDSREELLVDLIKVMAADGVLDENEKRLFALAAAKMEVSTERLNQLVDETLKTLDQ</sequence>
<proteinExistence type="predicted"/>
<dbReference type="RefSeq" id="WP_235034237.1">
    <property type="nucleotide sequence ID" value="NZ_CP141221.1"/>
</dbReference>
<dbReference type="InterPro" id="IPR029024">
    <property type="entry name" value="TerB-like"/>
</dbReference>
<dbReference type="Gene3D" id="1.10.3680.10">
    <property type="entry name" value="TerB-like"/>
    <property type="match status" value="1"/>
</dbReference>
<dbReference type="Proteomes" id="UP001239462">
    <property type="component" value="Unassembled WGS sequence"/>
</dbReference>
<protein>
    <submittedName>
        <fullName evidence="1">TerB family tellurite resistance protein</fullName>
    </submittedName>
</protein>
<name>A0ABT7PD33_9BACT</name>
<dbReference type="EMBL" id="JASZZN010000002">
    <property type="protein sequence ID" value="MDM4014391.1"/>
    <property type="molecule type" value="Genomic_DNA"/>
</dbReference>
<gene>
    <name evidence="1" type="ORF">QTN89_03035</name>
</gene>
<reference evidence="1 2" key="1">
    <citation type="submission" date="2023-06" db="EMBL/GenBank/DDBJ databases">
        <title>Roseiconus lacunae JC819 isolated from Gulf of Mannar region, Tamil Nadu.</title>
        <authorList>
            <person name="Pk S."/>
            <person name="Ch S."/>
            <person name="Ch V.R."/>
        </authorList>
    </citation>
    <scope>NUCLEOTIDE SEQUENCE [LARGE SCALE GENOMIC DNA]</scope>
    <source>
        <strain evidence="1 2">JC819</strain>
    </source>
</reference>
<comment type="caution">
    <text evidence="1">The sequence shown here is derived from an EMBL/GenBank/DDBJ whole genome shotgun (WGS) entry which is preliminary data.</text>
</comment>
<organism evidence="1 2">
    <name type="scientific">Roseiconus lacunae</name>
    <dbReference type="NCBI Taxonomy" id="2605694"/>
    <lineage>
        <taxon>Bacteria</taxon>
        <taxon>Pseudomonadati</taxon>
        <taxon>Planctomycetota</taxon>
        <taxon>Planctomycetia</taxon>
        <taxon>Pirellulales</taxon>
        <taxon>Pirellulaceae</taxon>
        <taxon>Roseiconus</taxon>
    </lineage>
</organism>
<accession>A0ABT7PD33</accession>
<dbReference type="SUPFAM" id="SSF158682">
    <property type="entry name" value="TerB-like"/>
    <property type="match status" value="1"/>
</dbReference>
<evidence type="ECO:0000313" key="2">
    <source>
        <dbReference type="Proteomes" id="UP001239462"/>
    </source>
</evidence>